<evidence type="ECO:0000313" key="2">
    <source>
        <dbReference type="Proteomes" id="UP001060215"/>
    </source>
</evidence>
<dbReference type="EMBL" id="CM045764">
    <property type="protein sequence ID" value="KAI8007183.1"/>
    <property type="molecule type" value="Genomic_DNA"/>
</dbReference>
<sequence length="565" mass="62521">MAAQGKYSCGTAAQTLEWIHAIIDFLKPYSFFLDAHDRLWEAVDKEWIDCLRSESVENLLQIPSGAVQDYWPSSLKNFVLTSRSLALPREQADLQKVLPDLHLSSLDNVLTQGMNQKKKHEVKALAAIVSSIARSVGASTVVDVGAGQGYLAQVLSFQCQLSVIAIDSCSHHGRITDARAERIKKHYAAKICKSRLEDKNLSMLKTVTCRILSTDMLKALNYSLQSKDDVEHSNVIGQVAGEFSHGLSERNGLSSSSSSSPPPSEGSKSPLLLAGLHACGDLSVTMLRTFLECNEVKAVVSIGCCYNLLSEGGAENVDSHCGFPMSKGIKQAGLLLGKSSRDLACQSAERWKGLGRDAGLHNFELHAFRAAFQMVLYRYYPEILINSPAIGRQGKALRRQQNRRILESFLQNESTDSPNSLSRNNCKKKGNCLTMNDGSFYGFLPNHTAKCEEAKPADKYSLFERFCESGLHRLGLHYSKEIDFSGLWKEAEPFAELIGLYWSLRAALGPVLETILLLDRLLFLQEQDNPLEAVMLPIFDPTLSPRNVALIAKKVLTQSLFVKNY</sequence>
<accession>A0ACC0H303</accession>
<proteinExistence type="predicted"/>
<comment type="caution">
    <text evidence="1">The sequence shown here is derived from an EMBL/GenBank/DDBJ whole genome shotgun (WGS) entry which is preliminary data.</text>
</comment>
<protein>
    <submittedName>
        <fullName evidence="1">Methyltransferase-like protein 25</fullName>
    </submittedName>
</protein>
<dbReference type="Proteomes" id="UP001060215">
    <property type="component" value="Chromosome 7"/>
</dbReference>
<gene>
    <name evidence="1" type="ORF">LOK49_LG07G03611</name>
</gene>
<keyword evidence="2" id="KW-1185">Reference proteome</keyword>
<name>A0ACC0H303_9ERIC</name>
<evidence type="ECO:0000313" key="1">
    <source>
        <dbReference type="EMBL" id="KAI8007183.1"/>
    </source>
</evidence>
<reference evidence="1 2" key="1">
    <citation type="journal article" date="2022" name="Plant J.">
        <title>Chromosome-level genome of Camellia lanceoleosa provides a valuable resource for understanding genome evolution and self-incompatibility.</title>
        <authorList>
            <person name="Gong W."/>
            <person name="Xiao S."/>
            <person name="Wang L."/>
            <person name="Liao Z."/>
            <person name="Chang Y."/>
            <person name="Mo W."/>
            <person name="Hu G."/>
            <person name="Li W."/>
            <person name="Zhao G."/>
            <person name="Zhu H."/>
            <person name="Hu X."/>
            <person name="Ji K."/>
            <person name="Xiang X."/>
            <person name="Song Q."/>
            <person name="Yuan D."/>
            <person name="Jin S."/>
            <person name="Zhang L."/>
        </authorList>
    </citation>
    <scope>NUCLEOTIDE SEQUENCE [LARGE SCALE GENOMIC DNA]</scope>
    <source>
        <strain evidence="1">SQ_2022a</strain>
    </source>
</reference>
<organism evidence="1 2">
    <name type="scientific">Camellia lanceoleosa</name>
    <dbReference type="NCBI Taxonomy" id="1840588"/>
    <lineage>
        <taxon>Eukaryota</taxon>
        <taxon>Viridiplantae</taxon>
        <taxon>Streptophyta</taxon>
        <taxon>Embryophyta</taxon>
        <taxon>Tracheophyta</taxon>
        <taxon>Spermatophyta</taxon>
        <taxon>Magnoliopsida</taxon>
        <taxon>eudicotyledons</taxon>
        <taxon>Gunneridae</taxon>
        <taxon>Pentapetalae</taxon>
        <taxon>asterids</taxon>
        <taxon>Ericales</taxon>
        <taxon>Theaceae</taxon>
        <taxon>Camellia</taxon>
    </lineage>
</organism>